<sequence length="63" mass="7123">TFLMHPVGKRKTMIKVGRSHSEMDIEQFDRVYNHGKKKGSVGNALQSTFSVEMVLEMNHASCV</sequence>
<proteinExistence type="predicted"/>
<dbReference type="EMBL" id="HACG01000433">
    <property type="protein sequence ID" value="CEK47298.1"/>
    <property type="molecule type" value="Transcribed_RNA"/>
</dbReference>
<reference evidence="1" key="1">
    <citation type="submission" date="2014-12" db="EMBL/GenBank/DDBJ databases">
        <title>Insight into the proteome of Arion vulgaris.</title>
        <authorList>
            <person name="Aradska J."/>
            <person name="Bulat T."/>
            <person name="Smidak R."/>
            <person name="Sarate P."/>
            <person name="Gangsoo J."/>
            <person name="Sialana F."/>
            <person name="Bilban M."/>
            <person name="Lubec G."/>
        </authorList>
    </citation>
    <scope>NUCLEOTIDE SEQUENCE</scope>
    <source>
        <tissue evidence="1">Skin</tissue>
    </source>
</reference>
<dbReference type="AlphaFoldDB" id="A0A0B6XTS9"/>
<organism evidence="1">
    <name type="scientific">Arion vulgaris</name>
    <dbReference type="NCBI Taxonomy" id="1028688"/>
    <lineage>
        <taxon>Eukaryota</taxon>
        <taxon>Metazoa</taxon>
        <taxon>Spiralia</taxon>
        <taxon>Lophotrochozoa</taxon>
        <taxon>Mollusca</taxon>
        <taxon>Gastropoda</taxon>
        <taxon>Heterobranchia</taxon>
        <taxon>Euthyneura</taxon>
        <taxon>Panpulmonata</taxon>
        <taxon>Eupulmonata</taxon>
        <taxon>Stylommatophora</taxon>
        <taxon>Helicina</taxon>
        <taxon>Arionoidea</taxon>
        <taxon>Arionidae</taxon>
        <taxon>Arion</taxon>
    </lineage>
</organism>
<evidence type="ECO:0000313" key="1">
    <source>
        <dbReference type="EMBL" id="CEK47298.1"/>
    </source>
</evidence>
<gene>
    <name evidence="1" type="primary">ORF1054</name>
</gene>
<accession>A0A0B6XTS9</accession>
<feature type="non-terminal residue" evidence="1">
    <location>
        <position position="1"/>
    </location>
</feature>
<name>A0A0B6XTS9_9EUPU</name>
<protein>
    <submittedName>
        <fullName evidence="1">Uncharacterized protein</fullName>
    </submittedName>
</protein>